<dbReference type="GO" id="GO:0008270">
    <property type="term" value="F:zinc ion binding"/>
    <property type="evidence" value="ECO:0007669"/>
    <property type="project" value="UniProtKB-KW"/>
</dbReference>
<evidence type="ECO:0000256" key="12">
    <source>
        <dbReference type="SAM" id="Phobius"/>
    </source>
</evidence>
<dbReference type="SUPFAM" id="SSF52540">
    <property type="entry name" value="P-loop containing nucleoside triphosphate hydrolases"/>
    <property type="match status" value="1"/>
</dbReference>
<keyword evidence="16" id="KW-1185">Reference proteome</keyword>
<organism evidence="15 16">
    <name type="scientific">Ectocarpus siliculosus</name>
    <name type="common">Brown alga</name>
    <name type="synonym">Conferva siliculosa</name>
    <dbReference type="NCBI Taxonomy" id="2880"/>
    <lineage>
        <taxon>Eukaryota</taxon>
        <taxon>Sar</taxon>
        <taxon>Stramenopiles</taxon>
        <taxon>Ochrophyta</taxon>
        <taxon>PX clade</taxon>
        <taxon>Phaeophyceae</taxon>
        <taxon>Ectocarpales</taxon>
        <taxon>Ectocarpaceae</taxon>
        <taxon>Ectocarpus</taxon>
    </lineage>
</organism>
<evidence type="ECO:0000256" key="9">
    <source>
        <dbReference type="ARBA" id="ARBA00022989"/>
    </source>
</evidence>
<feature type="transmembrane region" description="Helical" evidence="12">
    <location>
        <begin position="470"/>
        <end position="491"/>
    </location>
</feature>
<keyword evidence="5" id="KW-0547">Nucleotide-binding</keyword>
<dbReference type="GO" id="GO:0005524">
    <property type="term" value="F:ATP binding"/>
    <property type="evidence" value="ECO:0007669"/>
    <property type="project" value="UniProtKB-KW"/>
</dbReference>
<dbReference type="Pfam" id="PF00664">
    <property type="entry name" value="ABC_membrane"/>
    <property type="match status" value="1"/>
</dbReference>
<comment type="subcellular location">
    <subcellularLocation>
        <location evidence="1">Membrane</location>
        <topology evidence="1">Multi-pass membrane protein</topology>
    </subcellularLocation>
</comment>
<evidence type="ECO:0000256" key="6">
    <source>
        <dbReference type="ARBA" id="ARBA00022771"/>
    </source>
</evidence>
<feature type="compositionally biased region" description="Basic and acidic residues" evidence="11">
    <location>
        <begin position="222"/>
        <end position="255"/>
    </location>
</feature>
<dbReference type="OrthoDB" id="6500128at2759"/>
<dbReference type="Pfam" id="PF26235">
    <property type="entry name" value="zf-KKT2_KKT3"/>
    <property type="match status" value="1"/>
</dbReference>
<accession>D8LDT3</accession>
<dbReference type="InterPro" id="IPR058800">
    <property type="entry name" value="Znf-KKT2_KKT3"/>
</dbReference>
<feature type="compositionally biased region" description="Gly residues" evidence="11">
    <location>
        <begin position="1030"/>
        <end position="1043"/>
    </location>
</feature>
<dbReference type="InterPro" id="IPR039421">
    <property type="entry name" value="Type_1_exporter"/>
</dbReference>
<evidence type="ECO:0000259" key="14">
    <source>
        <dbReference type="PROSITE" id="PS50929"/>
    </source>
</evidence>
<feature type="transmembrane region" description="Helical" evidence="12">
    <location>
        <begin position="543"/>
        <end position="567"/>
    </location>
</feature>
<dbReference type="SUPFAM" id="SSF90123">
    <property type="entry name" value="ABC transporter transmembrane region"/>
    <property type="match status" value="1"/>
</dbReference>
<dbReference type="InParanoid" id="D8LDT3"/>
<feature type="domain" description="ABC transporter" evidence="13">
    <location>
        <begin position="749"/>
        <end position="991"/>
    </location>
</feature>
<protein>
    <submittedName>
        <fullName evidence="15">ATP-binding cassette transporter, subfamily B, member 4, group TAP protein PpABCB4 MET type</fullName>
    </submittedName>
</protein>
<evidence type="ECO:0000313" key="16">
    <source>
        <dbReference type="Proteomes" id="UP000002630"/>
    </source>
</evidence>
<keyword evidence="9 12" id="KW-1133">Transmembrane helix</keyword>
<dbReference type="InterPro" id="IPR043145">
    <property type="entry name" value="Znf_ZZ_sf"/>
</dbReference>
<dbReference type="SMART" id="SM00382">
    <property type="entry name" value="AAA"/>
    <property type="match status" value="1"/>
</dbReference>
<dbReference type="eggNOG" id="KOG0058">
    <property type="taxonomic scope" value="Eukaryota"/>
</dbReference>
<dbReference type="InterPro" id="IPR017871">
    <property type="entry name" value="ABC_transporter-like_CS"/>
</dbReference>
<evidence type="ECO:0000256" key="5">
    <source>
        <dbReference type="ARBA" id="ARBA00022741"/>
    </source>
</evidence>
<evidence type="ECO:0000256" key="7">
    <source>
        <dbReference type="ARBA" id="ARBA00022833"/>
    </source>
</evidence>
<dbReference type="EMBL" id="FN649731">
    <property type="protein sequence ID" value="CBN78490.1"/>
    <property type="molecule type" value="Genomic_DNA"/>
</dbReference>
<evidence type="ECO:0000259" key="13">
    <source>
        <dbReference type="PROSITE" id="PS50893"/>
    </source>
</evidence>
<dbReference type="Proteomes" id="UP000002630">
    <property type="component" value="Linkage Group LG06"/>
</dbReference>
<feature type="transmembrane region" description="Helical" evidence="12">
    <location>
        <begin position="275"/>
        <end position="293"/>
    </location>
</feature>
<feature type="region of interest" description="Disordered" evidence="11">
    <location>
        <begin position="157"/>
        <end position="255"/>
    </location>
</feature>
<dbReference type="PROSITE" id="PS50929">
    <property type="entry name" value="ABC_TM1F"/>
    <property type="match status" value="1"/>
</dbReference>
<dbReference type="InterPro" id="IPR046349">
    <property type="entry name" value="C1-like_sf"/>
</dbReference>
<dbReference type="InterPro" id="IPR011527">
    <property type="entry name" value="ABC1_TM_dom"/>
</dbReference>
<dbReference type="GO" id="GO:0090374">
    <property type="term" value="P:oligopeptide export from mitochondrion"/>
    <property type="evidence" value="ECO:0007669"/>
    <property type="project" value="TreeGrafter"/>
</dbReference>
<feature type="transmembrane region" description="Helical" evidence="12">
    <location>
        <begin position="28"/>
        <end position="51"/>
    </location>
</feature>
<keyword evidence="3 12" id="KW-0812">Transmembrane</keyword>
<evidence type="ECO:0000256" key="8">
    <source>
        <dbReference type="ARBA" id="ARBA00022840"/>
    </source>
</evidence>
<feature type="transmembrane region" description="Helical" evidence="12">
    <location>
        <begin position="81"/>
        <end position="100"/>
    </location>
</feature>
<feature type="region of interest" description="Disordered" evidence="11">
    <location>
        <begin position="1000"/>
        <end position="1069"/>
    </location>
</feature>
<dbReference type="AlphaFoldDB" id="D8LDT3"/>
<evidence type="ECO:0000256" key="4">
    <source>
        <dbReference type="ARBA" id="ARBA00022723"/>
    </source>
</evidence>
<keyword evidence="6" id="KW-0863">Zinc-finger</keyword>
<feature type="compositionally biased region" description="Basic residues" evidence="11">
    <location>
        <begin position="1056"/>
        <end position="1069"/>
    </location>
</feature>
<keyword evidence="2" id="KW-0813">Transport</keyword>
<dbReference type="SUPFAM" id="SSF57889">
    <property type="entry name" value="Cysteine-rich domain"/>
    <property type="match status" value="1"/>
</dbReference>
<feature type="region of interest" description="Disordered" evidence="11">
    <location>
        <begin position="105"/>
        <end position="138"/>
    </location>
</feature>
<dbReference type="PANTHER" id="PTHR43394">
    <property type="entry name" value="ATP-DEPENDENT PERMEASE MDL1, MITOCHONDRIAL"/>
    <property type="match status" value="1"/>
</dbReference>
<keyword evidence="10 12" id="KW-0472">Membrane</keyword>
<dbReference type="Gene3D" id="3.30.60.90">
    <property type="match status" value="1"/>
</dbReference>
<dbReference type="PROSITE" id="PS00211">
    <property type="entry name" value="ABC_TRANSPORTER_1"/>
    <property type="match status" value="1"/>
</dbReference>
<reference evidence="15 16" key="1">
    <citation type="journal article" date="2010" name="Nature">
        <title>The Ectocarpus genome and the independent evolution of multicellularity in brown algae.</title>
        <authorList>
            <person name="Cock J.M."/>
            <person name="Sterck L."/>
            <person name="Rouze P."/>
            <person name="Scornet D."/>
            <person name="Allen A.E."/>
            <person name="Amoutzias G."/>
            <person name="Anthouard V."/>
            <person name="Artiguenave F."/>
            <person name="Aury J.M."/>
            <person name="Badger J.H."/>
            <person name="Beszteri B."/>
            <person name="Billiau K."/>
            <person name="Bonnet E."/>
            <person name="Bothwell J.H."/>
            <person name="Bowler C."/>
            <person name="Boyen C."/>
            <person name="Brownlee C."/>
            <person name="Carrano C.J."/>
            <person name="Charrier B."/>
            <person name="Cho G.Y."/>
            <person name="Coelho S.M."/>
            <person name="Collen J."/>
            <person name="Corre E."/>
            <person name="Da Silva C."/>
            <person name="Delage L."/>
            <person name="Delaroque N."/>
            <person name="Dittami S.M."/>
            <person name="Doulbeau S."/>
            <person name="Elias M."/>
            <person name="Farnham G."/>
            <person name="Gachon C.M."/>
            <person name="Gschloessl B."/>
            <person name="Heesch S."/>
            <person name="Jabbari K."/>
            <person name="Jubin C."/>
            <person name="Kawai H."/>
            <person name="Kimura K."/>
            <person name="Kloareg B."/>
            <person name="Kupper F.C."/>
            <person name="Lang D."/>
            <person name="Le Bail A."/>
            <person name="Leblanc C."/>
            <person name="Lerouge P."/>
            <person name="Lohr M."/>
            <person name="Lopez P.J."/>
            <person name="Martens C."/>
            <person name="Maumus F."/>
            <person name="Michel G."/>
            <person name="Miranda-Saavedra D."/>
            <person name="Morales J."/>
            <person name="Moreau H."/>
            <person name="Motomura T."/>
            <person name="Nagasato C."/>
            <person name="Napoli C.A."/>
            <person name="Nelson D.R."/>
            <person name="Nyvall-Collen P."/>
            <person name="Peters A.F."/>
            <person name="Pommier C."/>
            <person name="Potin P."/>
            <person name="Poulain J."/>
            <person name="Quesneville H."/>
            <person name="Read B."/>
            <person name="Rensing S.A."/>
            <person name="Ritter A."/>
            <person name="Rousvoal S."/>
            <person name="Samanta M."/>
            <person name="Samson G."/>
            <person name="Schroeder D.C."/>
            <person name="Segurens B."/>
            <person name="Strittmatter M."/>
            <person name="Tonon T."/>
            <person name="Tregear J.W."/>
            <person name="Valentin K."/>
            <person name="von Dassow P."/>
            <person name="Yamagishi T."/>
            <person name="Van de Peer Y."/>
            <person name="Wincker P."/>
        </authorList>
    </citation>
    <scope>NUCLEOTIDE SEQUENCE [LARGE SCALE GENOMIC DNA]</scope>
    <source>
        <strain evidence="16">Ec32 / CCAP1310/4</strain>
    </source>
</reference>
<dbReference type="PANTHER" id="PTHR43394:SF5">
    <property type="entry name" value="ABC TRANSPORTER B FAMILY"/>
    <property type="match status" value="1"/>
</dbReference>
<keyword evidence="8 15" id="KW-0067">ATP-binding</keyword>
<sequence>MPPRRMRTADVSLFEAIRSYTDVSASSFLVCVACLIGVADVGCAVALYGVVHSWAPRSWGPLVMLQHVWGDQNFSKDTADILLLVVARLSVLPLIAFLAATKGKPPNTAPASTASGAGNASDGNSSRAGRGRTNQVVGKKKSLWRRVCGCFGYGESATSAGRGGTSGRRQAPSSDLNSLEGGESLHQPLLSSTHGRGAGRSDEVNSSGYENGGGLSINGGASEEKSVAAGEGDKVTKTEIETDGARREREKEEAERAAAEAAEAAEALAERKKSAFLVVMFALSTAMQVYTGVKCVRFRFTKEVPEGVLMGIGVLWLNAMVWALNQLVADATMEEGLLEPSLHPHRLFPGSMAGHRCDICQQRIKSQDAKGWRCKLCDFDLCRSCYEKKDRRGAEGALRGDKGLRDEKNLSTLTYFKRALRLAGPHWPFFMVAFACLAISNTARIALPNFQGGILDKVVNGDEEGFKRYIVLYIILSAVTGTIGSVQRLCFRLAGVRIAIGARNKLFRGVISQDVAFFEGTTTGKLTSRLTSDVNAMVSPCTYMLGTLFSNILLLAGGMVMCFVTSWRLSMLAFTTVGPIYHITQRYAKWSQQLNVEIYVAYGEANGHATEALSNVRTVKAMSTEVQEMAKYDTATQVALDKGVKDSFGSAGTNAMSSYLDLGAGALILWYGGSLAMEDDRRMTAGRLITYQLYWNMINNSWQALLGVISSLTRAAGAAQRVFSLMDSLPDIDIDSGLPLDDLRFRGEIAIKGVEFTYQMRPDNKVLKGVDLHIPAGSTCALVGRSGSGKTTLVHLLLRFYDPRAGQIFVDGVPLTDLNLRELHRKTAIVAQDTQLFATSIYDNITYGLEEGEFTEEEVYAAAKQACAHDFISDFADGYHTRVGERGTRLSGGQKQRVAIARALLRKPRILLLDEATSALDAESEASVQQALDKLVERGAGSTTVVLVAHRLSTVMNADNIAVLDKGRLVEQGTHDSLVRAGGVYSSLVARQISRAANTLQQETEGVQPSGGPVDIDTLMDELEGKKTGKAGGGGGGGNGQGNGDDTNADGGSEARKRRGGGRGGRGRR</sequence>
<dbReference type="OMA" id="CIDIVAS"/>
<dbReference type="FunFam" id="3.40.50.300:FF:000836">
    <property type="entry name" value="ABC transporter B family member 25"/>
    <property type="match status" value="1"/>
</dbReference>
<dbReference type="FunFam" id="1.20.1560.10:FF:000215">
    <property type="entry name" value="ABC transporter B family member 4"/>
    <property type="match status" value="1"/>
</dbReference>
<dbReference type="STRING" id="2880.D8LDT3"/>
<keyword evidence="7" id="KW-0862">Zinc</keyword>
<dbReference type="EMBL" id="FN647912">
    <property type="protein sequence ID" value="CBN78490.1"/>
    <property type="molecule type" value="Genomic_DNA"/>
</dbReference>
<evidence type="ECO:0000256" key="2">
    <source>
        <dbReference type="ARBA" id="ARBA00022448"/>
    </source>
</evidence>
<dbReference type="InterPro" id="IPR036640">
    <property type="entry name" value="ABC1_TM_sf"/>
</dbReference>
<proteinExistence type="predicted"/>
<dbReference type="Gene3D" id="3.40.50.300">
    <property type="entry name" value="P-loop containing nucleotide triphosphate hydrolases"/>
    <property type="match status" value="1"/>
</dbReference>
<dbReference type="Pfam" id="PF00005">
    <property type="entry name" value="ABC_tran"/>
    <property type="match status" value="1"/>
</dbReference>
<dbReference type="CDD" id="cd18572">
    <property type="entry name" value="ABC_6TM_TAP"/>
    <property type="match status" value="1"/>
</dbReference>
<feature type="transmembrane region" description="Helical" evidence="12">
    <location>
        <begin position="427"/>
        <end position="450"/>
    </location>
</feature>
<evidence type="ECO:0000313" key="15">
    <source>
        <dbReference type="EMBL" id="CBN78490.1"/>
    </source>
</evidence>
<evidence type="ECO:0000256" key="11">
    <source>
        <dbReference type="SAM" id="MobiDB-lite"/>
    </source>
</evidence>
<dbReference type="InterPro" id="IPR027417">
    <property type="entry name" value="P-loop_NTPase"/>
</dbReference>
<dbReference type="GO" id="GO:0005743">
    <property type="term" value="C:mitochondrial inner membrane"/>
    <property type="evidence" value="ECO:0007669"/>
    <property type="project" value="TreeGrafter"/>
</dbReference>
<feature type="compositionally biased region" description="Low complexity" evidence="11">
    <location>
        <begin position="105"/>
        <end position="126"/>
    </location>
</feature>
<dbReference type="GO" id="GO:0016887">
    <property type="term" value="F:ATP hydrolysis activity"/>
    <property type="evidence" value="ECO:0007669"/>
    <property type="project" value="InterPro"/>
</dbReference>
<name>D8LDT3_ECTSI</name>
<dbReference type="Gene3D" id="1.20.1560.10">
    <property type="entry name" value="ABC transporter type 1, transmembrane domain"/>
    <property type="match status" value="1"/>
</dbReference>
<dbReference type="GO" id="GO:0015421">
    <property type="term" value="F:ABC-type oligopeptide transporter activity"/>
    <property type="evidence" value="ECO:0007669"/>
    <property type="project" value="TreeGrafter"/>
</dbReference>
<dbReference type="InterPro" id="IPR003593">
    <property type="entry name" value="AAA+_ATPase"/>
</dbReference>
<feature type="domain" description="ABC transmembrane type-1" evidence="14">
    <location>
        <begin position="432"/>
        <end position="714"/>
    </location>
</feature>
<dbReference type="InterPro" id="IPR003439">
    <property type="entry name" value="ABC_transporter-like_ATP-bd"/>
</dbReference>
<feature type="transmembrane region" description="Helical" evidence="12">
    <location>
        <begin position="308"/>
        <end position="328"/>
    </location>
</feature>
<evidence type="ECO:0000256" key="3">
    <source>
        <dbReference type="ARBA" id="ARBA00022692"/>
    </source>
</evidence>
<keyword evidence="4" id="KW-0479">Metal-binding</keyword>
<gene>
    <name evidence="15" type="primary">SitB</name>
    <name evidence="15" type="ORF">Esi_0126_0026</name>
</gene>
<dbReference type="PROSITE" id="PS50893">
    <property type="entry name" value="ABC_TRANSPORTER_2"/>
    <property type="match status" value="1"/>
</dbReference>
<evidence type="ECO:0000256" key="10">
    <source>
        <dbReference type="ARBA" id="ARBA00023136"/>
    </source>
</evidence>
<evidence type="ECO:0000256" key="1">
    <source>
        <dbReference type="ARBA" id="ARBA00004141"/>
    </source>
</evidence>